<dbReference type="OrthoDB" id="571740at2"/>
<reference evidence="1" key="1">
    <citation type="submission" date="2009-01" db="EMBL/GenBank/DDBJ databases">
        <title>Complete sequence of chromosome Cyanothece sp. PCC 7425.</title>
        <authorList>
            <consortium name="US DOE Joint Genome Institute"/>
            <person name="Lucas S."/>
            <person name="Copeland A."/>
            <person name="Lapidus A."/>
            <person name="Glavina del Rio T."/>
            <person name="Dalin E."/>
            <person name="Tice H."/>
            <person name="Bruce D."/>
            <person name="Goodwin L."/>
            <person name="Pitluck S."/>
            <person name="Sims D."/>
            <person name="Meineke L."/>
            <person name="Brettin T."/>
            <person name="Detter J.C."/>
            <person name="Han C."/>
            <person name="Larimer F."/>
            <person name="Land M."/>
            <person name="Hauser L."/>
            <person name="Kyrpides N."/>
            <person name="Ovchinnikova G."/>
            <person name="Liberton M."/>
            <person name="Stoeckel J."/>
            <person name="Banerjee A."/>
            <person name="Singh A."/>
            <person name="Page L."/>
            <person name="Sato H."/>
            <person name="Zhao L."/>
            <person name="Sherman L."/>
            <person name="Pakrasi H."/>
            <person name="Richardson P."/>
        </authorList>
    </citation>
    <scope>NUCLEOTIDE SEQUENCE</scope>
    <source>
        <strain evidence="1">PCC 7425</strain>
    </source>
</reference>
<dbReference type="HOGENOM" id="CLU_1044771_0_0_3"/>
<protein>
    <submittedName>
        <fullName evidence="1">Uncharacterized protein</fullName>
    </submittedName>
</protein>
<name>B8HMZ4_CYAP4</name>
<gene>
    <name evidence="1" type="ordered locus">Cyan7425_3135</name>
</gene>
<evidence type="ECO:0000313" key="1">
    <source>
        <dbReference type="EMBL" id="ACL45463.1"/>
    </source>
</evidence>
<accession>B8HMZ4</accession>
<dbReference type="AlphaFoldDB" id="B8HMZ4"/>
<proteinExistence type="predicted"/>
<dbReference type="EMBL" id="CP001344">
    <property type="protein sequence ID" value="ACL45463.1"/>
    <property type="molecule type" value="Genomic_DNA"/>
</dbReference>
<sequence length="266" mass="28811">MRFTPRIYTVLGIGLGVIGLLFAPKAIAAPPPVNQGRVYWVNNGVSTPIADNLIQFIGCIPVNNCKHFQSYIENTENLQTLTGGAAPVKGVYSIRSGFDGTFTFTCPTQQCLVWSDRNDGQFTYRWIRLVNKGEVFELSPSAVAAKFQRTRSFSSNDPSTQIPGCMPNLTPGASFDEVIQSWIGCPASKLLSTTGLAPSGTFTAPDGSQNFTLGVWHNSIWIGARTCTLTVAVSPQGYVTQITYRGAGQLLTSPKSFCRDALQGRQ</sequence>
<organism evidence="1">
    <name type="scientific">Cyanothece sp. (strain PCC 7425 / ATCC 29141)</name>
    <dbReference type="NCBI Taxonomy" id="395961"/>
    <lineage>
        <taxon>Bacteria</taxon>
        <taxon>Bacillati</taxon>
        <taxon>Cyanobacteriota</taxon>
        <taxon>Cyanophyceae</taxon>
        <taxon>Gomontiellales</taxon>
        <taxon>Cyanothecaceae</taxon>
        <taxon>Cyanothece</taxon>
    </lineage>
</organism>
<dbReference type="KEGG" id="cyn:Cyan7425_3135"/>